<comment type="pathway">
    <text evidence="2">Secondary metabolite biosynthesis.</text>
</comment>
<evidence type="ECO:0000256" key="8">
    <source>
        <dbReference type="ARBA" id="ARBA00023033"/>
    </source>
</evidence>
<keyword evidence="11" id="KW-1185">Reference proteome</keyword>
<dbReference type="Gene3D" id="1.10.630.10">
    <property type="entry name" value="Cytochrome P450"/>
    <property type="match status" value="1"/>
</dbReference>
<reference evidence="11" key="1">
    <citation type="journal article" date="2023" name="Mol. Phylogenet. Evol.">
        <title>Genome-scale phylogeny and comparative genomics of the fungal order Sordariales.</title>
        <authorList>
            <person name="Hensen N."/>
            <person name="Bonometti L."/>
            <person name="Westerberg I."/>
            <person name="Brannstrom I.O."/>
            <person name="Guillou S."/>
            <person name="Cros-Aarteil S."/>
            <person name="Calhoun S."/>
            <person name="Haridas S."/>
            <person name="Kuo A."/>
            <person name="Mondo S."/>
            <person name="Pangilinan J."/>
            <person name="Riley R."/>
            <person name="LaButti K."/>
            <person name="Andreopoulos B."/>
            <person name="Lipzen A."/>
            <person name="Chen C."/>
            <person name="Yan M."/>
            <person name="Daum C."/>
            <person name="Ng V."/>
            <person name="Clum A."/>
            <person name="Steindorff A."/>
            <person name="Ohm R.A."/>
            <person name="Martin F."/>
            <person name="Silar P."/>
            <person name="Natvig D.O."/>
            <person name="Lalanne C."/>
            <person name="Gautier V."/>
            <person name="Ament-Velasquez S.L."/>
            <person name="Kruys A."/>
            <person name="Hutchinson M.I."/>
            <person name="Powell A.J."/>
            <person name="Barry K."/>
            <person name="Miller A.N."/>
            <person name="Grigoriev I.V."/>
            <person name="Debuchy R."/>
            <person name="Gladieux P."/>
            <person name="Hiltunen Thoren M."/>
            <person name="Johannesson H."/>
        </authorList>
    </citation>
    <scope>NUCLEOTIDE SEQUENCE [LARGE SCALE GENOMIC DNA]</scope>
    <source>
        <strain evidence="11">CBS 340.73</strain>
    </source>
</reference>
<dbReference type="InterPro" id="IPR002403">
    <property type="entry name" value="Cyt_P450_E_grp-IV"/>
</dbReference>
<proteinExistence type="inferred from homology"/>
<dbReference type="CDD" id="cd11051">
    <property type="entry name" value="CYP59-like"/>
    <property type="match status" value="1"/>
</dbReference>
<evidence type="ECO:0000256" key="9">
    <source>
        <dbReference type="PIRSR" id="PIRSR602403-1"/>
    </source>
</evidence>
<protein>
    <submittedName>
        <fullName evidence="10">Cytochrome P450</fullName>
    </submittedName>
</protein>
<keyword evidence="4 9" id="KW-0349">Heme</keyword>
<sequence length="565" mass="64009">MDSLEFSYALVLRALGALAALGLAKFFYRLHQVRMLVRDVSRKHGVPILPHSYLLGHLPVVAKLTMKYPSDVFGGLVPHLLAKEYPEMAKHGLFYMDMWPITAPMLSVYHPDMMTQFCQDTSLPKAELLHYEFQPFTQCRDLLNLEGAEWKKWRSIFNPGFSARNIISLMPAFLEEIHVFTDHLKEAARTGEIIKMEDPAMKLTIDVIGRAVLGTRLHSQTKPSPFYEAMHRQVGWLIVDMTPPSILKLLNPLRPLIMWNNNRIMRNYLMPFIQQGITDYARSRGEEAGPKTINSLATKAYLNEFKPTSPSGGGGGGGAHVIDSHFIDMALSQLKIFIFAGHDTTATTLSFAYHLLYKNPDKLAILRAEHDDVFGPDPTTAEGQLSSNPQLLNSLPYTQAVIKETLRMFPPVGSVREGQRGFFLTHPDTKTRYPTEGWMLFSNSFSMQRSEEIWPRADEFLPERWLNNTTTATPEDNGSGLRSRYKNAYRPFELGPRNCIGQELAQLEMRAILVLTVRELDVESAYPDNAPELFGDKAYQVMVPKQITGHPKDGMPVRVRVRKTT</sequence>
<dbReference type="GO" id="GO:0005506">
    <property type="term" value="F:iron ion binding"/>
    <property type="evidence" value="ECO:0007669"/>
    <property type="project" value="InterPro"/>
</dbReference>
<keyword evidence="7 9" id="KW-0408">Iron</keyword>
<dbReference type="PANTHER" id="PTHR24305">
    <property type="entry name" value="CYTOCHROME P450"/>
    <property type="match status" value="1"/>
</dbReference>
<dbReference type="Proteomes" id="UP001303473">
    <property type="component" value="Unassembled WGS sequence"/>
</dbReference>
<comment type="similarity">
    <text evidence="3">Belongs to the cytochrome P450 family.</text>
</comment>
<name>A0AAN6N7W5_9PEZI</name>
<evidence type="ECO:0000256" key="2">
    <source>
        <dbReference type="ARBA" id="ARBA00005179"/>
    </source>
</evidence>
<dbReference type="SUPFAM" id="SSF48264">
    <property type="entry name" value="Cytochrome P450"/>
    <property type="match status" value="1"/>
</dbReference>
<dbReference type="InterPro" id="IPR050121">
    <property type="entry name" value="Cytochrome_P450_monoxygenase"/>
</dbReference>
<keyword evidence="6" id="KW-0560">Oxidoreductase</keyword>
<dbReference type="InterPro" id="IPR036396">
    <property type="entry name" value="Cyt_P450_sf"/>
</dbReference>
<dbReference type="Pfam" id="PF00067">
    <property type="entry name" value="p450"/>
    <property type="match status" value="1"/>
</dbReference>
<dbReference type="PANTHER" id="PTHR24305:SF107">
    <property type="entry name" value="P450, PUTATIVE (EUROFUNG)-RELATED"/>
    <property type="match status" value="1"/>
</dbReference>
<dbReference type="AlphaFoldDB" id="A0AAN6N7W5"/>
<dbReference type="PRINTS" id="PR00465">
    <property type="entry name" value="EP450IV"/>
</dbReference>
<evidence type="ECO:0000313" key="10">
    <source>
        <dbReference type="EMBL" id="KAK3940256.1"/>
    </source>
</evidence>
<dbReference type="GO" id="GO:0016705">
    <property type="term" value="F:oxidoreductase activity, acting on paired donors, with incorporation or reduction of molecular oxygen"/>
    <property type="evidence" value="ECO:0007669"/>
    <property type="project" value="InterPro"/>
</dbReference>
<evidence type="ECO:0000256" key="1">
    <source>
        <dbReference type="ARBA" id="ARBA00001971"/>
    </source>
</evidence>
<evidence type="ECO:0000256" key="7">
    <source>
        <dbReference type="ARBA" id="ARBA00023004"/>
    </source>
</evidence>
<dbReference type="EMBL" id="MU853798">
    <property type="protein sequence ID" value="KAK3940256.1"/>
    <property type="molecule type" value="Genomic_DNA"/>
</dbReference>
<organism evidence="10 11">
    <name type="scientific">Diplogelasinospora grovesii</name>
    <dbReference type="NCBI Taxonomy" id="303347"/>
    <lineage>
        <taxon>Eukaryota</taxon>
        <taxon>Fungi</taxon>
        <taxon>Dikarya</taxon>
        <taxon>Ascomycota</taxon>
        <taxon>Pezizomycotina</taxon>
        <taxon>Sordariomycetes</taxon>
        <taxon>Sordariomycetidae</taxon>
        <taxon>Sordariales</taxon>
        <taxon>Diplogelasinosporaceae</taxon>
        <taxon>Diplogelasinospora</taxon>
    </lineage>
</organism>
<evidence type="ECO:0000256" key="4">
    <source>
        <dbReference type="ARBA" id="ARBA00022617"/>
    </source>
</evidence>
<dbReference type="GO" id="GO:0020037">
    <property type="term" value="F:heme binding"/>
    <property type="evidence" value="ECO:0007669"/>
    <property type="project" value="InterPro"/>
</dbReference>
<keyword evidence="5 9" id="KW-0479">Metal-binding</keyword>
<gene>
    <name evidence="10" type="ORF">QBC46DRAFT_385699</name>
</gene>
<evidence type="ECO:0000256" key="6">
    <source>
        <dbReference type="ARBA" id="ARBA00023002"/>
    </source>
</evidence>
<keyword evidence="8" id="KW-0503">Monooxygenase</keyword>
<feature type="binding site" description="axial binding residue" evidence="9">
    <location>
        <position position="499"/>
    </location>
    <ligand>
        <name>heme</name>
        <dbReference type="ChEBI" id="CHEBI:30413"/>
    </ligand>
    <ligandPart>
        <name>Fe</name>
        <dbReference type="ChEBI" id="CHEBI:18248"/>
    </ligandPart>
</feature>
<accession>A0AAN6N7W5</accession>
<dbReference type="InterPro" id="IPR001128">
    <property type="entry name" value="Cyt_P450"/>
</dbReference>
<evidence type="ECO:0000256" key="3">
    <source>
        <dbReference type="ARBA" id="ARBA00010617"/>
    </source>
</evidence>
<dbReference type="GO" id="GO:0004497">
    <property type="term" value="F:monooxygenase activity"/>
    <property type="evidence" value="ECO:0007669"/>
    <property type="project" value="UniProtKB-KW"/>
</dbReference>
<comment type="caution">
    <text evidence="10">The sequence shown here is derived from an EMBL/GenBank/DDBJ whole genome shotgun (WGS) entry which is preliminary data.</text>
</comment>
<dbReference type="PRINTS" id="PR00385">
    <property type="entry name" value="P450"/>
</dbReference>
<comment type="cofactor">
    <cofactor evidence="1 9">
        <name>heme</name>
        <dbReference type="ChEBI" id="CHEBI:30413"/>
    </cofactor>
</comment>
<evidence type="ECO:0000313" key="11">
    <source>
        <dbReference type="Proteomes" id="UP001303473"/>
    </source>
</evidence>
<evidence type="ECO:0000256" key="5">
    <source>
        <dbReference type="ARBA" id="ARBA00022723"/>
    </source>
</evidence>